<dbReference type="PANTHER" id="PTHR14588:SF2">
    <property type="entry name" value="DDB1- AND CUL4-ASSOCIATED FACTOR 10"/>
    <property type="match status" value="1"/>
</dbReference>
<dbReference type="InterPro" id="IPR001680">
    <property type="entry name" value="WD40_rpt"/>
</dbReference>
<dbReference type="SMART" id="SM00320">
    <property type="entry name" value="WD40"/>
    <property type="match status" value="3"/>
</dbReference>
<dbReference type="InterPro" id="IPR039085">
    <property type="entry name" value="DCA10"/>
</dbReference>
<dbReference type="OMA" id="HTKHCNT"/>
<dbReference type="PROSITE" id="PS50294">
    <property type="entry name" value="WD_REPEATS_REGION"/>
    <property type="match status" value="1"/>
</dbReference>
<dbReference type="SUPFAM" id="SSF50978">
    <property type="entry name" value="WD40 repeat-like"/>
    <property type="match status" value="1"/>
</dbReference>
<keyword evidence="8" id="KW-1185">Reference proteome</keyword>
<evidence type="ECO:0000313" key="8">
    <source>
        <dbReference type="Proteomes" id="UP000007875"/>
    </source>
</evidence>
<dbReference type="Ensembl" id="ENSCSAVT00000003888.1">
    <property type="protein sequence ID" value="ENSCSAVP00000003831.1"/>
    <property type="gene ID" value="ENSCSAVG00000002266.1"/>
</dbReference>
<accession>H2YET3</accession>
<dbReference type="PANTHER" id="PTHR14588">
    <property type="entry name" value="DDB1- AND CUL4-ASSOCIATED FACTOR 10"/>
    <property type="match status" value="1"/>
</dbReference>
<dbReference type="Pfam" id="PF00400">
    <property type="entry name" value="WD40"/>
    <property type="match status" value="3"/>
</dbReference>
<dbReference type="STRING" id="51511.ENSCSAVP00000003831"/>
<proteinExistence type="inferred from homology"/>
<dbReference type="GO" id="GO:0080008">
    <property type="term" value="C:Cul4-RING E3 ubiquitin ligase complex"/>
    <property type="evidence" value="ECO:0007669"/>
    <property type="project" value="TreeGrafter"/>
</dbReference>
<dbReference type="eggNOG" id="KOG4155">
    <property type="taxonomic scope" value="Eukaryota"/>
</dbReference>
<dbReference type="Proteomes" id="UP000007875">
    <property type="component" value="Unassembled WGS sequence"/>
</dbReference>
<reference evidence="7" key="3">
    <citation type="submission" date="2025-09" db="UniProtKB">
        <authorList>
            <consortium name="Ensembl"/>
        </authorList>
    </citation>
    <scope>IDENTIFICATION</scope>
</reference>
<dbReference type="AlphaFoldDB" id="H2YET3"/>
<reference evidence="7" key="2">
    <citation type="submission" date="2025-08" db="UniProtKB">
        <authorList>
            <consortium name="Ensembl"/>
        </authorList>
    </citation>
    <scope>IDENTIFICATION</scope>
</reference>
<dbReference type="InterPro" id="IPR036322">
    <property type="entry name" value="WD40_repeat_dom_sf"/>
</dbReference>
<comment type="similarity">
    <text evidence="1">Belongs to the WD repeat DCAF10 family.</text>
</comment>
<protein>
    <recommendedName>
        <fullName evidence="2">DDB1- and CUL4-associated factor 10</fullName>
    </recommendedName>
    <alternativeName>
        <fullName evidence="5">WD repeat-containing protein 32</fullName>
    </alternativeName>
</protein>
<dbReference type="PROSITE" id="PS00678">
    <property type="entry name" value="WD_REPEATS_1"/>
    <property type="match status" value="1"/>
</dbReference>
<sequence length="262" mass="29941">MAFSINSWLEARRIGVQSFPERKQDLCSNFGRFLHRNVATQKVENILWKQLYKKEPFVPDYHSNVGYGGVFGLKYSPDGKLVVAACENNAVVMLDPRTMSIVNQRQNVHTKHCNTITFIDDLLFTTCSDDGNVAIWDVRNIKEEVLMLRGHKNWVKNVEYHKQSKRVLSAGFDDQIIAWDINNVLPNGECQSDVVLNCPRLIRMKLSPDGASMYFSTIQGIDLIAIHNLNVKKLKSDINKIILKDDFGEYSVKYKNTSLTVN</sequence>
<dbReference type="InterPro" id="IPR019775">
    <property type="entry name" value="WD40_repeat_CS"/>
</dbReference>
<dbReference type="InterPro" id="IPR015943">
    <property type="entry name" value="WD40/YVTN_repeat-like_dom_sf"/>
</dbReference>
<organism evidence="7 8">
    <name type="scientific">Ciona savignyi</name>
    <name type="common">Pacific transparent sea squirt</name>
    <dbReference type="NCBI Taxonomy" id="51511"/>
    <lineage>
        <taxon>Eukaryota</taxon>
        <taxon>Metazoa</taxon>
        <taxon>Chordata</taxon>
        <taxon>Tunicata</taxon>
        <taxon>Ascidiacea</taxon>
        <taxon>Phlebobranchia</taxon>
        <taxon>Cionidae</taxon>
        <taxon>Ciona</taxon>
    </lineage>
</organism>
<dbReference type="GeneTree" id="ENSGT00390000012666"/>
<keyword evidence="3 6" id="KW-0853">WD repeat</keyword>
<evidence type="ECO:0000256" key="5">
    <source>
        <dbReference type="ARBA" id="ARBA00030914"/>
    </source>
</evidence>
<keyword evidence="4" id="KW-0677">Repeat</keyword>
<dbReference type="InParanoid" id="H2YET3"/>
<dbReference type="Gene3D" id="2.130.10.10">
    <property type="entry name" value="YVTN repeat-like/Quinoprotein amine dehydrogenase"/>
    <property type="match status" value="1"/>
</dbReference>
<feature type="repeat" description="WD" evidence="6">
    <location>
        <begin position="148"/>
        <end position="183"/>
    </location>
</feature>
<evidence type="ECO:0000256" key="2">
    <source>
        <dbReference type="ARBA" id="ARBA00021765"/>
    </source>
</evidence>
<evidence type="ECO:0000256" key="4">
    <source>
        <dbReference type="ARBA" id="ARBA00022737"/>
    </source>
</evidence>
<name>H2YET3_CIOSA</name>
<dbReference type="PROSITE" id="PS50082">
    <property type="entry name" value="WD_REPEATS_2"/>
    <property type="match status" value="1"/>
</dbReference>
<evidence type="ECO:0000256" key="3">
    <source>
        <dbReference type="ARBA" id="ARBA00022574"/>
    </source>
</evidence>
<evidence type="ECO:0000256" key="6">
    <source>
        <dbReference type="PROSITE-ProRule" id="PRU00221"/>
    </source>
</evidence>
<reference evidence="8" key="1">
    <citation type="submission" date="2003-08" db="EMBL/GenBank/DDBJ databases">
        <authorList>
            <person name="Birren B."/>
            <person name="Nusbaum C."/>
            <person name="Abebe A."/>
            <person name="Abouelleil A."/>
            <person name="Adekoya E."/>
            <person name="Ait-zahra M."/>
            <person name="Allen N."/>
            <person name="Allen T."/>
            <person name="An P."/>
            <person name="Anderson M."/>
            <person name="Anderson S."/>
            <person name="Arachchi H."/>
            <person name="Armbruster J."/>
            <person name="Bachantsang P."/>
            <person name="Baldwin J."/>
            <person name="Barry A."/>
            <person name="Bayul T."/>
            <person name="Blitshsteyn B."/>
            <person name="Bloom T."/>
            <person name="Blye J."/>
            <person name="Boguslavskiy L."/>
            <person name="Borowsky M."/>
            <person name="Boukhgalter B."/>
            <person name="Brunache A."/>
            <person name="Butler J."/>
            <person name="Calixte N."/>
            <person name="Calvo S."/>
            <person name="Camarata J."/>
            <person name="Campo K."/>
            <person name="Chang J."/>
            <person name="Cheshatsang Y."/>
            <person name="Citroen M."/>
            <person name="Collymore A."/>
            <person name="Considine T."/>
            <person name="Cook A."/>
            <person name="Cooke P."/>
            <person name="Corum B."/>
            <person name="Cuomo C."/>
            <person name="David R."/>
            <person name="Dawoe T."/>
            <person name="Degray S."/>
            <person name="Dodge S."/>
            <person name="Dooley K."/>
            <person name="Dorje P."/>
            <person name="Dorjee K."/>
            <person name="Dorris L."/>
            <person name="Duffey N."/>
            <person name="Dupes A."/>
            <person name="Elkins T."/>
            <person name="Engels R."/>
            <person name="Erickson J."/>
            <person name="Farina A."/>
            <person name="Faro S."/>
            <person name="Ferreira P."/>
            <person name="Fischer H."/>
            <person name="Fitzgerald M."/>
            <person name="Foley K."/>
            <person name="Gage D."/>
            <person name="Galagan J."/>
            <person name="Gearin G."/>
            <person name="Gnerre S."/>
            <person name="Gnirke A."/>
            <person name="Goyette A."/>
            <person name="Graham J."/>
            <person name="Grandbois E."/>
            <person name="Gyaltsen K."/>
            <person name="Hafez N."/>
            <person name="Hagopian D."/>
            <person name="Hagos B."/>
            <person name="Hall J."/>
            <person name="Hatcher B."/>
            <person name="Heller A."/>
            <person name="Higgins H."/>
            <person name="Honan T."/>
            <person name="Horn A."/>
            <person name="Houde N."/>
            <person name="Hughes L."/>
            <person name="Hulme W."/>
            <person name="Husby E."/>
            <person name="Iliev I."/>
            <person name="Jaffe D."/>
            <person name="Jones C."/>
            <person name="Kamal M."/>
            <person name="Kamat A."/>
            <person name="Kamvysselis M."/>
            <person name="Karlsson E."/>
            <person name="Kells C."/>
            <person name="Kieu A."/>
            <person name="Kisner P."/>
            <person name="Kodira C."/>
            <person name="Kulbokas E."/>
            <person name="Labutti K."/>
            <person name="Lama D."/>
            <person name="Landers T."/>
            <person name="Leger J."/>
            <person name="Levine S."/>
            <person name="Lewis D."/>
            <person name="Lewis T."/>
            <person name="Lindblad-toh K."/>
            <person name="Liu X."/>
            <person name="Lokyitsang T."/>
            <person name="Lokyitsang Y."/>
            <person name="Lucien O."/>
            <person name="Lui A."/>
            <person name="Ma L.J."/>
            <person name="Mabbitt R."/>
            <person name="Macdonald J."/>
            <person name="Maclean C."/>
            <person name="Major J."/>
            <person name="Manning J."/>
            <person name="Marabella R."/>
            <person name="Maru K."/>
            <person name="Matthews C."/>
            <person name="Mauceli E."/>
            <person name="Mccarthy M."/>
            <person name="Mcdonough S."/>
            <person name="Mcghee T."/>
            <person name="Meldrim J."/>
            <person name="Meneus L."/>
            <person name="Mesirov J."/>
            <person name="Mihalev A."/>
            <person name="Mihova T."/>
            <person name="Mikkelsen T."/>
            <person name="Mlenga V."/>
            <person name="Moru K."/>
            <person name="Mozes J."/>
            <person name="Mulrain L."/>
            <person name="Munson G."/>
            <person name="Naylor J."/>
            <person name="Newes C."/>
            <person name="Nguyen C."/>
            <person name="Nguyen N."/>
            <person name="Nguyen T."/>
            <person name="Nicol R."/>
            <person name="Nielsen C."/>
            <person name="Nizzari M."/>
            <person name="Norbu C."/>
            <person name="Norbu N."/>
            <person name="O'donnell P."/>
            <person name="Okoawo O."/>
            <person name="O'leary S."/>
            <person name="Omotosho B."/>
            <person name="O'neill K."/>
            <person name="Osman S."/>
            <person name="Parker S."/>
            <person name="Perrin D."/>
            <person name="Phunkhang P."/>
            <person name="Piqani B."/>
            <person name="Purcell S."/>
            <person name="Rachupka T."/>
            <person name="Ramasamy U."/>
            <person name="Rameau R."/>
            <person name="Ray V."/>
            <person name="Raymond C."/>
            <person name="Retta R."/>
            <person name="Richardson S."/>
            <person name="Rise C."/>
            <person name="Rodriguez J."/>
            <person name="Rogers J."/>
            <person name="Rogov P."/>
            <person name="Rutman M."/>
            <person name="Schupbach R."/>
            <person name="Seaman C."/>
            <person name="Settipalli S."/>
            <person name="Sharpe T."/>
            <person name="Sheridan J."/>
            <person name="Sherpa N."/>
            <person name="Shi J."/>
            <person name="Smirnov S."/>
            <person name="Smith C."/>
            <person name="Sougnez C."/>
            <person name="Spencer B."/>
            <person name="Stalker J."/>
            <person name="Stange-thomann N."/>
            <person name="Stavropoulos S."/>
            <person name="Stetson K."/>
            <person name="Stone C."/>
            <person name="Stone S."/>
            <person name="Stubbs M."/>
            <person name="Talamas J."/>
            <person name="Tchuinga P."/>
            <person name="Tenzing P."/>
            <person name="Tesfaye S."/>
            <person name="Theodore J."/>
            <person name="Thoulutsang Y."/>
            <person name="Topham K."/>
            <person name="Towey S."/>
            <person name="Tsamla T."/>
            <person name="Tsomo N."/>
            <person name="Vallee D."/>
            <person name="Vassiliev H."/>
            <person name="Venkataraman V."/>
            <person name="Vinson J."/>
            <person name="Vo A."/>
            <person name="Wade C."/>
            <person name="Wang S."/>
            <person name="Wangchuk T."/>
            <person name="Wangdi T."/>
            <person name="Whittaker C."/>
            <person name="Wilkinson J."/>
            <person name="Wu Y."/>
            <person name="Wyman D."/>
            <person name="Yadav S."/>
            <person name="Yang S."/>
            <person name="Yang X."/>
            <person name="Yeager S."/>
            <person name="Yee E."/>
            <person name="Young G."/>
            <person name="Zainoun J."/>
            <person name="Zembeck L."/>
            <person name="Zimmer A."/>
            <person name="Zody M."/>
            <person name="Lander E."/>
        </authorList>
    </citation>
    <scope>NUCLEOTIDE SEQUENCE [LARGE SCALE GENOMIC DNA]</scope>
</reference>
<dbReference type="HOGENOM" id="CLU_1075748_0_0_1"/>
<evidence type="ECO:0000313" key="7">
    <source>
        <dbReference type="Ensembl" id="ENSCSAVP00000003831.1"/>
    </source>
</evidence>
<evidence type="ECO:0000256" key="1">
    <source>
        <dbReference type="ARBA" id="ARBA00005903"/>
    </source>
</evidence>